<dbReference type="EMBL" id="AODD01000001">
    <property type="protein sequence ID" value="EUJ25088.1"/>
    <property type="molecule type" value="Genomic_DNA"/>
</dbReference>
<accession>W7BXN4</accession>
<proteinExistence type="predicted"/>
<keyword evidence="2" id="KW-1185">Reference proteome</keyword>
<evidence type="ECO:0000313" key="1">
    <source>
        <dbReference type="EMBL" id="EUJ25088.1"/>
    </source>
</evidence>
<dbReference type="STRING" id="1265819.PGRAN_00040"/>
<comment type="caution">
    <text evidence="1">The sequence shown here is derived from an EMBL/GenBank/DDBJ whole genome shotgun (WGS) entry which is preliminary data.</text>
</comment>
<evidence type="ECO:0000313" key="2">
    <source>
        <dbReference type="Proteomes" id="UP000019253"/>
    </source>
</evidence>
<dbReference type="PROSITE" id="PS51257">
    <property type="entry name" value="PROKAR_LIPOPROTEIN"/>
    <property type="match status" value="1"/>
</dbReference>
<protein>
    <recommendedName>
        <fullName evidence="3">Lipoprotein</fullName>
    </recommendedName>
</protein>
<dbReference type="OrthoDB" id="9969364at2"/>
<evidence type="ECO:0008006" key="3">
    <source>
        <dbReference type="Google" id="ProtNLM"/>
    </source>
</evidence>
<dbReference type="RefSeq" id="WP_036063982.1">
    <property type="nucleotide sequence ID" value="NZ_AODD01000001.1"/>
</dbReference>
<dbReference type="Proteomes" id="UP000019253">
    <property type="component" value="Unassembled WGS sequence"/>
</dbReference>
<reference evidence="1 2" key="1">
    <citation type="journal article" date="2014" name="Int. J. Syst. Evol. Microbiol.">
        <title>Listeria floridensis sp. nov., Listeria aquatica sp. nov., Listeria cornellensis sp. nov., Listeria riparia sp. nov. and Listeria grandensis sp. nov., from agricultural and natural environments.</title>
        <authorList>
            <person name="den Bakker H.C."/>
            <person name="Warchocki S."/>
            <person name="Wright E.M."/>
            <person name="Allred A.F."/>
            <person name="Ahlstrom C."/>
            <person name="Manuel C.S."/>
            <person name="Stasiewicz M.J."/>
            <person name="Burrell A."/>
            <person name="Roof S."/>
            <person name="Strawn L."/>
            <person name="Fortes E.D."/>
            <person name="Nightingale K.K."/>
            <person name="Kephart D."/>
            <person name="Wiedmann M."/>
        </authorList>
    </citation>
    <scope>NUCLEOTIDE SEQUENCE [LARGE SCALE GENOMIC DNA]</scope>
    <source>
        <strain evidence="2">FSL F6-971</strain>
    </source>
</reference>
<sequence>MKKFIVAGLVVIAILLVGIACYSYTKNEELKERGNRVRQEFYRAVDGERLFKCFPVSRWNRSE</sequence>
<dbReference type="AlphaFoldDB" id="W7BXN4"/>
<name>W7BXN4_9LIST</name>
<gene>
    <name evidence="1" type="ORF">PGRAN_00040</name>
</gene>
<organism evidence="1 2">
    <name type="scientific">Listeria grandensis FSL F6-0971</name>
    <dbReference type="NCBI Taxonomy" id="1265819"/>
    <lineage>
        <taxon>Bacteria</taxon>
        <taxon>Bacillati</taxon>
        <taxon>Bacillota</taxon>
        <taxon>Bacilli</taxon>
        <taxon>Bacillales</taxon>
        <taxon>Listeriaceae</taxon>
        <taxon>Listeria</taxon>
    </lineage>
</organism>